<evidence type="ECO:0000256" key="5">
    <source>
        <dbReference type="ARBA" id="ARBA00023154"/>
    </source>
</evidence>
<organism evidence="9 10">
    <name type="scientific">Tilletiopsis washingtonensis</name>
    <dbReference type="NCBI Taxonomy" id="58919"/>
    <lineage>
        <taxon>Eukaryota</taxon>
        <taxon>Fungi</taxon>
        <taxon>Dikarya</taxon>
        <taxon>Basidiomycota</taxon>
        <taxon>Ustilaginomycotina</taxon>
        <taxon>Exobasidiomycetes</taxon>
        <taxon>Entylomatales</taxon>
        <taxon>Entylomatales incertae sedis</taxon>
        <taxon>Tilletiopsis</taxon>
    </lineage>
</organism>
<gene>
    <name evidence="9" type="ORF">FA09DRAFT_316737</name>
</gene>
<dbReference type="NCBIfam" id="TIGR00417">
    <property type="entry name" value="speE"/>
    <property type="match status" value="1"/>
</dbReference>
<evidence type="ECO:0000256" key="7">
    <source>
        <dbReference type="RuleBase" id="RU003836"/>
    </source>
</evidence>
<keyword evidence="5" id="KW-0028">Amino-acid biosynthesis</keyword>
<dbReference type="Pfam" id="PF17284">
    <property type="entry name" value="Spermine_synt_N"/>
    <property type="match status" value="1"/>
</dbReference>
<evidence type="ECO:0000256" key="4">
    <source>
        <dbReference type="ARBA" id="ARBA00023002"/>
    </source>
</evidence>
<dbReference type="NCBIfam" id="NF002010">
    <property type="entry name" value="PRK00811.1"/>
    <property type="match status" value="1"/>
</dbReference>
<dbReference type="FunFam" id="3.40.50.720:FF:000072">
    <property type="entry name" value="Saccharopine dehydrogenase [NADP(+), L-glutamate-forming]"/>
    <property type="match status" value="1"/>
</dbReference>
<dbReference type="GO" id="GO:0006596">
    <property type="term" value="P:polyamine biosynthetic process"/>
    <property type="evidence" value="ECO:0007669"/>
    <property type="project" value="UniProtKB-UniRule"/>
</dbReference>
<dbReference type="InterPro" id="IPR030374">
    <property type="entry name" value="PABS"/>
</dbReference>
<dbReference type="Gene3D" id="3.40.50.720">
    <property type="entry name" value="NAD(P)-binding Rossmann-like Domain"/>
    <property type="match status" value="1"/>
</dbReference>
<dbReference type="GO" id="GO:0005737">
    <property type="term" value="C:cytoplasm"/>
    <property type="evidence" value="ECO:0007669"/>
    <property type="project" value="TreeGrafter"/>
</dbReference>
<dbReference type="InterPro" id="IPR051168">
    <property type="entry name" value="AASS"/>
</dbReference>
<dbReference type="AlphaFoldDB" id="A0A316ZDN7"/>
<dbReference type="SUPFAM" id="SSF53335">
    <property type="entry name" value="S-adenosyl-L-methionine-dependent methyltransferases"/>
    <property type="match status" value="1"/>
</dbReference>
<dbReference type="InterPro" id="IPR035246">
    <property type="entry name" value="Spermidine_synt_N"/>
</dbReference>
<dbReference type="InterPro" id="IPR005097">
    <property type="entry name" value="Sacchrp_dh_NADP-bd"/>
</dbReference>
<dbReference type="InterPro" id="IPR036291">
    <property type="entry name" value="NAD(P)-bd_dom_sf"/>
</dbReference>
<reference evidence="9 10" key="1">
    <citation type="journal article" date="2018" name="Mol. Biol. Evol.">
        <title>Broad Genomic Sampling Reveals a Smut Pathogenic Ancestry of the Fungal Clade Ustilaginomycotina.</title>
        <authorList>
            <person name="Kijpornyongpan T."/>
            <person name="Mondo S.J."/>
            <person name="Barry K."/>
            <person name="Sandor L."/>
            <person name="Lee J."/>
            <person name="Lipzen A."/>
            <person name="Pangilinan J."/>
            <person name="LaButti K."/>
            <person name="Hainaut M."/>
            <person name="Henrissat B."/>
            <person name="Grigoriev I.V."/>
            <person name="Spatafora J.W."/>
            <person name="Aime M.C."/>
        </authorList>
    </citation>
    <scope>NUCLEOTIDE SEQUENCE [LARGE SCALE GENOMIC DNA]</scope>
    <source>
        <strain evidence="9 10">MCA 4186</strain>
    </source>
</reference>
<dbReference type="FunFam" id="3.30.360.10:FF:000008">
    <property type="entry name" value="Alpha-aminoadipic semialdehyde synthase, mitochondrial"/>
    <property type="match status" value="1"/>
</dbReference>
<dbReference type="HAMAP" id="MF_00198">
    <property type="entry name" value="Spermidine_synth"/>
    <property type="match status" value="1"/>
</dbReference>
<dbReference type="InterPro" id="IPR030373">
    <property type="entry name" value="PABS_CS"/>
</dbReference>
<dbReference type="Gene3D" id="3.40.50.150">
    <property type="entry name" value="Vaccinia Virus protein VP39"/>
    <property type="match status" value="1"/>
</dbReference>
<keyword evidence="5" id="KW-0457">Lysine biosynthesis</keyword>
<dbReference type="CDD" id="cd02440">
    <property type="entry name" value="AdoMet_MTases"/>
    <property type="match status" value="1"/>
</dbReference>
<dbReference type="GO" id="GO:0016765">
    <property type="term" value="F:transferase activity, transferring alkyl or aryl (other than methyl) groups"/>
    <property type="evidence" value="ECO:0007669"/>
    <property type="project" value="UniProtKB-ARBA"/>
</dbReference>
<name>A0A316ZDN7_9BASI</name>
<dbReference type="PROSITE" id="PS51006">
    <property type="entry name" value="PABS_2"/>
    <property type="match status" value="1"/>
</dbReference>
<dbReference type="InterPro" id="IPR001045">
    <property type="entry name" value="Spermi_synthase"/>
</dbReference>
<dbReference type="InterPro" id="IPR029063">
    <property type="entry name" value="SAM-dependent_MTases_sf"/>
</dbReference>
<dbReference type="PROSITE" id="PS01330">
    <property type="entry name" value="PABS_1"/>
    <property type="match status" value="1"/>
</dbReference>
<evidence type="ECO:0000256" key="3">
    <source>
        <dbReference type="ARBA" id="ARBA00022857"/>
    </source>
</evidence>
<evidence type="ECO:0000259" key="8">
    <source>
        <dbReference type="PROSITE" id="PS51006"/>
    </source>
</evidence>
<dbReference type="Pfam" id="PF16653">
    <property type="entry name" value="Sacchrp_dh_C"/>
    <property type="match status" value="1"/>
</dbReference>
<accession>A0A316ZDN7</accession>
<keyword evidence="6" id="KW-0620">Polyamine biosynthesis</keyword>
<proteinExistence type="inferred from homology"/>
<dbReference type="GO" id="GO:0015940">
    <property type="term" value="P:pantothenate biosynthetic process"/>
    <property type="evidence" value="ECO:0007669"/>
    <property type="project" value="UniProtKB-ARBA"/>
</dbReference>
<dbReference type="OrthoDB" id="10059875at2759"/>
<keyword evidence="10" id="KW-1185">Reference proteome</keyword>
<evidence type="ECO:0000313" key="10">
    <source>
        <dbReference type="Proteomes" id="UP000245946"/>
    </source>
</evidence>
<dbReference type="SUPFAM" id="SSF51735">
    <property type="entry name" value="NAD(P)-binding Rossmann-fold domains"/>
    <property type="match status" value="1"/>
</dbReference>
<sequence length="770" mass="84517">MTLSHPQIRDGWFYEANSQWPGQAMSLQVQRILHTEQSAFQDVLVFQSTDYGNVLVLDGVIQCTERDEFSYQEMIAHLPLASHPDPRRVLVIGGGDGGVLREVVKHPSVEEAVLCDIDEAVPRVSKLYLPKMAVGLEHPKVKVIIGDGFEYLQRPENLASFDVIITDSSDPVGPAASLFQPPFFKLLKGALKPGGHVSTQAECLWLHLPLIRELRKSTKELFPVAEYAFTTIPTYPAGQIGVIVCSLEPTRDVKTPVRRVEGCRYYNDKVHSAAFVTPEFARRVIEDGEHAPPPTVASGDGKSPVERQKKKILLLGSGYVARPFAEYILRYAEYELTVASAHLENAQRLSVALPRTTAVSLDVNDNAALGAAIGAHDVVISLIPYTYHAAVIRAACEHKTDVVTTSYVSDAIRELAPEIERAGITVMNEIGLDPGIDHLYAVKAIADVHAEGGKIKSFLSYCGGLPAPEAADNPLGYKFSWSSRGVLLALRNTAKFYADGEEKSVSGIDLMAAAQSYYISPAFAFVAYPNRDSTPFREYYGIPEAETCIRGTLRYQGFPEFVLALVRIGFLDDSDSAKEWLVAGKDFSWPQVTARMLGTSDASPATLQKAIEAKCAFKNDAERTTVLRGLRWLGLFSESEKATVRGTPAQNKAGFGNLLDTLCASLEDKCRYEAGERDMVMLQHRFEIETKDGEAKTLTSTLLDYGHPGGHTSMARLVGVPCAIATKLLLEDHPAIKQKGKIVAPYTVEVCDPIRLELEKEGIALTERYV</sequence>
<dbReference type="FunFam" id="2.30.140.10:FF:000001">
    <property type="entry name" value="SPE3p Spermidine synthase"/>
    <property type="match status" value="1"/>
</dbReference>
<dbReference type="InterPro" id="IPR032095">
    <property type="entry name" value="Sacchrp_dh-like_C"/>
</dbReference>
<evidence type="ECO:0000256" key="6">
    <source>
        <dbReference type="PROSITE-ProRule" id="PRU00354"/>
    </source>
</evidence>
<dbReference type="GeneID" id="37268396"/>
<dbReference type="RefSeq" id="XP_025599705.1">
    <property type="nucleotide sequence ID" value="XM_025740852.1"/>
</dbReference>
<evidence type="ECO:0000313" key="9">
    <source>
        <dbReference type="EMBL" id="PWN99426.1"/>
    </source>
</evidence>
<dbReference type="Gene3D" id="3.30.360.10">
    <property type="entry name" value="Dihydrodipicolinate Reductase, domain 2"/>
    <property type="match status" value="1"/>
</dbReference>
<dbReference type="SUPFAM" id="SSF55347">
    <property type="entry name" value="Glyceraldehyde-3-phosphate dehydrogenase-like, C-terminal domain"/>
    <property type="match status" value="1"/>
</dbReference>
<dbReference type="STRING" id="58919.A0A316ZDN7"/>
<keyword evidence="2 6" id="KW-0808">Transferase</keyword>
<dbReference type="Pfam" id="PF01564">
    <property type="entry name" value="Spermine_synth"/>
    <property type="match status" value="1"/>
</dbReference>
<dbReference type="GO" id="GO:0019878">
    <property type="term" value="P:lysine biosynthetic process via aminoadipic acid"/>
    <property type="evidence" value="ECO:0007669"/>
    <property type="project" value="TreeGrafter"/>
</dbReference>
<dbReference type="EMBL" id="KZ819288">
    <property type="protein sequence ID" value="PWN99426.1"/>
    <property type="molecule type" value="Genomic_DNA"/>
</dbReference>
<dbReference type="Pfam" id="PF03435">
    <property type="entry name" value="Sacchrp_dh_NADP"/>
    <property type="match status" value="1"/>
</dbReference>
<dbReference type="FunFam" id="3.40.50.150:FF:000013">
    <property type="entry name" value="Spermidine synthase"/>
    <property type="match status" value="1"/>
</dbReference>
<evidence type="ECO:0000256" key="2">
    <source>
        <dbReference type="ARBA" id="ARBA00022679"/>
    </source>
</evidence>
<feature type="active site" description="Proton acceptor" evidence="6">
    <location>
        <position position="167"/>
    </location>
</feature>
<feature type="domain" description="PABS" evidence="8">
    <location>
        <begin position="10"/>
        <end position="247"/>
    </location>
</feature>
<dbReference type="InterPro" id="IPR037163">
    <property type="entry name" value="Spermidine_synt_N_sf"/>
</dbReference>
<dbReference type="PANTHER" id="PTHR11133">
    <property type="entry name" value="SACCHAROPINE DEHYDROGENASE"/>
    <property type="match status" value="1"/>
</dbReference>
<keyword evidence="4" id="KW-0560">Oxidoreductase</keyword>
<dbReference type="PANTHER" id="PTHR11133:SF22">
    <property type="entry name" value="ALPHA-AMINOADIPIC SEMIALDEHYDE SYNTHASE, MITOCHONDRIAL"/>
    <property type="match status" value="1"/>
</dbReference>
<comment type="similarity">
    <text evidence="1 7">Belongs to the spermidine/spermine synthase family.</text>
</comment>
<protein>
    <submittedName>
        <fullName evidence="9">Putative chimeric spermidine synthase/saccharopine reductase</fullName>
    </submittedName>
</protein>
<evidence type="ECO:0000256" key="1">
    <source>
        <dbReference type="ARBA" id="ARBA00007867"/>
    </source>
</evidence>
<dbReference type="Proteomes" id="UP000245946">
    <property type="component" value="Unassembled WGS sequence"/>
</dbReference>
<dbReference type="Gene3D" id="1.10.1870.10">
    <property type="entry name" value="Domain 3, Saccharopine reductase"/>
    <property type="match status" value="1"/>
</dbReference>
<dbReference type="GO" id="GO:0004753">
    <property type="term" value="F:saccharopine dehydrogenase activity"/>
    <property type="evidence" value="ECO:0007669"/>
    <property type="project" value="TreeGrafter"/>
</dbReference>
<dbReference type="Gene3D" id="2.30.140.10">
    <property type="entry name" value="Spermidine synthase, tetramerisation domain"/>
    <property type="match status" value="1"/>
</dbReference>
<keyword evidence="3" id="KW-0521">NADP</keyword>